<sequence length="233" mass="25325">MKKPLCLIVSCTLLSLAGFSQENTLTAKEKKQGWTLLFDGTSTNGFTTPGGKPVPAGWQVKDGSLTAIKGGKGGDIITTGEYSNFELSVDYNIEPGCNSGVKYFFTKYEKGGNLGMEYQILDDALAEDNKLENHRVGSFYDVMPVAVPDKKVNPPGQWNTIRIVSKKGKVEHWLNGKKILSFTRGDAAFSAAVAKSKFSKAEPAFGTVEKGHILLQEHGGQVSFRNIKILTSK</sequence>
<evidence type="ECO:0000259" key="2">
    <source>
        <dbReference type="Pfam" id="PF06439"/>
    </source>
</evidence>
<dbReference type="AlphaFoldDB" id="A0A1N6EJ20"/>
<feature type="domain" description="3-keto-alpha-glucoside-1,2-lyase/3-keto-2-hydroxy-glucal hydratase" evidence="2">
    <location>
        <begin position="33"/>
        <end position="229"/>
    </location>
</feature>
<dbReference type="STRING" id="536979.SAMN04488055_1648"/>
<reference evidence="3 4" key="1">
    <citation type="submission" date="2016-11" db="EMBL/GenBank/DDBJ databases">
        <authorList>
            <person name="Jaros S."/>
            <person name="Januszkiewicz K."/>
            <person name="Wedrychowicz H."/>
        </authorList>
    </citation>
    <scope>NUCLEOTIDE SEQUENCE [LARGE SCALE GENOMIC DNA]</scope>
    <source>
        <strain evidence="3 4">DSM 24787</strain>
    </source>
</reference>
<dbReference type="EMBL" id="FSRA01000001">
    <property type="protein sequence ID" value="SIN83008.1"/>
    <property type="molecule type" value="Genomic_DNA"/>
</dbReference>
<feature type="chain" id="PRO_5012726430" description="3-keto-alpha-glucoside-1,2-lyase/3-keto-2-hydroxy-glucal hydratase domain-containing protein" evidence="1">
    <location>
        <begin position="23"/>
        <end position="233"/>
    </location>
</feature>
<evidence type="ECO:0000313" key="3">
    <source>
        <dbReference type="EMBL" id="SIN83008.1"/>
    </source>
</evidence>
<keyword evidence="4" id="KW-1185">Reference proteome</keyword>
<evidence type="ECO:0000256" key="1">
    <source>
        <dbReference type="SAM" id="SignalP"/>
    </source>
</evidence>
<dbReference type="RefSeq" id="WP_074238778.1">
    <property type="nucleotide sequence ID" value="NZ_FSRA01000001.1"/>
</dbReference>
<organism evidence="3 4">
    <name type="scientific">Chitinophaga niabensis</name>
    <dbReference type="NCBI Taxonomy" id="536979"/>
    <lineage>
        <taxon>Bacteria</taxon>
        <taxon>Pseudomonadati</taxon>
        <taxon>Bacteroidota</taxon>
        <taxon>Chitinophagia</taxon>
        <taxon>Chitinophagales</taxon>
        <taxon>Chitinophagaceae</taxon>
        <taxon>Chitinophaga</taxon>
    </lineage>
</organism>
<dbReference type="Proteomes" id="UP000185003">
    <property type="component" value="Unassembled WGS sequence"/>
</dbReference>
<gene>
    <name evidence="3" type="ORF">SAMN04488055_1648</name>
</gene>
<feature type="signal peptide" evidence="1">
    <location>
        <begin position="1"/>
        <end position="22"/>
    </location>
</feature>
<dbReference type="Gene3D" id="2.60.120.560">
    <property type="entry name" value="Exo-inulinase, domain 1"/>
    <property type="match status" value="1"/>
</dbReference>
<name>A0A1N6EJ20_9BACT</name>
<protein>
    <recommendedName>
        <fullName evidence="2">3-keto-alpha-glucoside-1,2-lyase/3-keto-2-hydroxy-glucal hydratase domain-containing protein</fullName>
    </recommendedName>
</protein>
<dbReference type="OrthoDB" id="659240at2"/>
<dbReference type="GO" id="GO:0016787">
    <property type="term" value="F:hydrolase activity"/>
    <property type="evidence" value="ECO:0007669"/>
    <property type="project" value="InterPro"/>
</dbReference>
<dbReference type="InterPro" id="IPR010496">
    <property type="entry name" value="AL/BT2_dom"/>
</dbReference>
<evidence type="ECO:0000313" key="4">
    <source>
        <dbReference type="Proteomes" id="UP000185003"/>
    </source>
</evidence>
<dbReference type="Pfam" id="PF06439">
    <property type="entry name" value="3keto-disac_hyd"/>
    <property type="match status" value="1"/>
</dbReference>
<proteinExistence type="predicted"/>
<accession>A0A1N6EJ20</accession>
<keyword evidence="1" id="KW-0732">Signal</keyword>